<reference evidence="2 3" key="1">
    <citation type="submission" date="2016-07" db="EMBL/GenBank/DDBJ databases">
        <title>Pervasive Adenine N6-methylation of Active Genes in Fungi.</title>
        <authorList>
            <consortium name="DOE Joint Genome Institute"/>
            <person name="Mondo S.J."/>
            <person name="Dannebaum R.O."/>
            <person name="Kuo R.C."/>
            <person name="Labutti K."/>
            <person name="Haridas S."/>
            <person name="Kuo A."/>
            <person name="Salamov A."/>
            <person name="Ahrendt S.R."/>
            <person name="Lipzen A."/>
            <person name="Sullivan W."/>
            <person name="Andreopoulos W.B."/>
            <person name="Clum A."/>
            <person name="Lindquist E."/>
            <person name="Daum C."/>
            <person name="Ramamoorthy G.K."/>
            <person name="Gryganskyi A."/>
            <person name="Culley D."/>
            <person name="Magnuson J.K."/>
            <person name="James T.Y."/>
            <person name="O'Malley M.A."/>
            <person name="Stajich J.E."/>
            <person name="Spatafora J.W."/>
            <person name="Visel A."/>
            <person name="Grigoriev I.V."/>
        </authorList>
    </citation>
    <scope>NUCLEOTIDE SEQUENCE [LARGE SCALE GENOMIC DNA]</scope>
    <source>
        <strain evidence="2 3">CBS 115471</strain>
    </source>
</reference>
<feature type="region of interest" description="Disordered" evidence="1">
    <location>
        <begin position="255"/>
        <end position="276"/>
    </location>
</feature>
<dbReference type="EMBL" id="MCFA01000042">
    <property type="protein sequence ID" value="ORY13426.1"/>
    <property type="molecule type" value="Genomic_DNA"/>
</dbReference>
<name>A0A1Y1ZT56_9PLEO</name>
<gene>
    <name evidence="2" type="ORF">BCR34DRAFT_269204</name>
</gene>
<keyword evidence="3" id="KW-1185">Reference proteome</keyword>
<accession>A0A1Y1ZT56</accession>
<evidence type="ECO:0000313" key="3">
    <source>
        <dbReference type="Proteomes" id="UP000193144"/>
    </source>
</evidence>
<proteinExistence type="predicted"/>
<sequence length="297" mass="32754">MLDPGKSLRAFQPWRMTGQRCKSEFKSADAMIRPCGKSCVVRWHSPQCLVRRAFQDSELVANDIDASQLFRDLIIADFTWAVDAPGIIHPCVGPIGVVVSWGIRLQIRLRTNSRSRERVRIVVQRSGQDDSNMEESLQNDVRSCELDVAESSAAVTPEPRCSTIWKRGAAKTFLDRKCSNIFSWLSLQTSEEWNGIERNKRICQSRGRRKVFLKGASWSAQPRSGAAVVGVGWSVSARLGPEACVVLPFDPSSMPTPGQALGSGPGARRHDASPRPRLGVSLSVCREMDGHGPGLWG</sequence>
<evidence type="ECO:0000313" key="2">
    <source>
        <dbReference type="EMBL" id="ORY13426.1"/>
    </source>
</evidence>
<dbReference type="Proteomes" id="UP000193144">
    <property type="component" value="Unassembled WGS sequence"/>
</dbReference>
<protein>
    <submittedName>
        <fullName evidence="2">Uncharacterized protein</fullName>
    </submittedName>
</protein>
<dbReference type="AlphaFoldDB" id="A0A1Y1ZT56"/>
<comment type="caution">
    <text evidence="2">The sequence shown here is derived from an EMBL/GenBank/DDBJ whole genome shotgun (WGS) entry which is preliminary data.</text>
</comment>
<organism evidence="2 3">
    <name type="scientific">Clohesyomyces aquaticus</name>
    <dbReference type="NCBI Taxonomy" id="1231657"/>
    <lineage>
        <taxon>Eukaryota</taxon>
        <taxon>Fungi</taxon>
        <taxon>Dikarya</taxon>
        <taxon>Ascomycota</taxon>
        <taxon>Pezizomycotina</taxon>
        <taxon>Dothideomycetes</taxon>
        <taxon>Pleosporomycetidae</taxon>
        <taxon>Pleosporales</taxon>
        <taxon>Lindgomycetaceae</taxon>
        <taxon>Clohesyomyces</taxon>
    </lineage>
</organism>
<evidence type="ECO:0000256" key="1">
    <source>
        <dbReference type="SAM" id="MobiDB-lite"/>
    </source>
</evidence>